<dbReference type="NCBIfam" id="TIGR01537">
    <property type="entry name" value="portal_HK97"/>
    <property type="match status" value="1"/>
</dbReference>
<keyword evidence="2" id="KW-1185">Reference proteome</keyword>
<dbReference type="EMBL" id="CP042387">
    <property type="protein sequence ID" value="QEA44152.1"/>
    <property type="molecule type" value="Genomic_DNA"/>
</dbReference>
<gene>
    <name evidence="1" type="ORF">FGL83_05515</name>
</gene>
<proteinExistence type="predicted"/>
<reference evidence="1 2" key="1">
    <citation type="submission" date="2019-06" db="EMBL/GenBank/DDBJ databases">
        <title>Genome analyses of bacteria isolated from kimchi.</title>
        <authorList>
            <person name="Lee S."/>
            <person name="Ahn S."/>
            <person name="Roh S."/>
        </authorList>
    </citation>
    <scope>NUCLEOTIDE SEQUENCE [LARGE SCALE GENOMIC DNA]</scope>
    <source>
        <strain evidence="1 2">CBA3625</strain>
    </source>
</reference>
<accession>A0AAP9JA56</accession>
<dbReference type="GeneID" id="66531646"/>
<dbReference type="Pfam" id="PF04860">
    <property type="entry name" value="Phage_portal"/>
    <property type="match status" value="1"/>
</dbReference>
<dbReference type="InterPro" id="IPR006427">
    <property type="entry name" value="Portal_HK97"/>
</dbReference>
<dbReference type="AlphaFoldDB" id="A0AAP9JA56"/>
<dbReference type="InterPro" id="IPR006944">
    <property type="entry name" value="Phage/GTA_portal"/>
</dbReference>
<dbReference type="Proteomes" id="UP000321298">
    <property type="component" value="Chromosome"/>
</dbReference>
<sequence>MPLFNFQNGLMVDGGQEIGFDDATIVNYISPEGKNDYVSAEIALRNSDIYSTVFQLSADLASSKLITSNSRNQGMLNNPTTWSNAYSFWQAVYAQLLLGGEAFVYRWRNQNGIDVRWEYLRPSQVGVFALPDFSGLYYNISFDSPFVGVKQGVPSNDMIHFRLLSQNGGATGVSPLRSLSSELQIKKSSDKLTITALDKSVLAPGVLNIKGGGLLNAKLKAKRSLEFMNQVQNSNGGPVVTDSLEEYTPLELKSDVSRLLAQADWTSKQIAKVYGVPDSVLNGTGDQQSSLKMIGGEYAKSLMRFGNAVTSELSNKQSSPVTIDIKPAIDPVNDDYTTNVNEFIKSKMLTPEQGIWVLQQSGYLPTDLPKAEVPPDNNTGGVV</sequence>
<dbReference type="RefSeq" id="WP_147001063.1">
    <property type="nucleotide sequence ID" value="NZ_CP042387.1"/>
</dbReference>
<organism evidence="1 2">
    <name type="scientific">Leuconostoc lactis</name>
    <dbReference type="NCBI Taxonomy" id="1246"/>
    <lineage>
        <taxon>Bacteria</taxon>
        <taxon>Bacillati</taxon>
        <taxon>Bacillota</taxon>
        <taxon>Bacilli</taxon>
        <taxon>Lactobacillales</taxon>
        <taxon>Lactobacillaceae</taxon>
        <taxon>Leuconostoc</taxon>
    </lineage>
</organism>
<evidence type="ECO:0000313" key="2">
    <source>
        <dbReference type="Proteomes" id="UP000321298"/>
    </source>
</evidence>
<name>A0AAP9JA56_LEULA</name>
<evidence type="ECO:0000313" key="1">
    <source>
        <dbReference type="EMBL" id="QEA44152.1"/>
    </source>
</evidence>
<protein>
    <submittedName>
        <fullName evidence="1">Phage portal protein</fullName>
    </submittedName>
</protein>